<protein>
    <submittedName>
        <fullName evidence="2">Uncharacterized protein</fullName>
    </submittedName>
</protein>
<name>F2AZF9_RHOBT</name>
<evidence type="ECO:0000313" key="2">
    <source>
        <dbReference type="EMBL" id="EGF24955.1"/>
    </source>
</evidence>
<keyword evidence="1" id="KW-0812">Transmembrane</keyword>
<reference evidence="2 3" key="1">
    <citation type="journal article" date="2013" name="Mar. Genomics">
        <title>Expression of sulfatases in Rhodopirellula baltica and the diversity of sulfatases in the genus Rhodopirellula.</title>
        <authorList>
            <person name="Wegner C.E."/>
            <person name="Richter-Heitmann T."/>
            <person name="Klindworth A."/>
            <person name="Klockow C."/>
            <person name="Richter M."/>
            <person name="Achstetter T."/>
            <person name="Glockner F.O."/>
            <person name="Harder J."/>
        </authorList>
    </citation>
    <scope>NUCLEOTIDE SEQUENCE [LARGE SCALE GENOMIC DNA]</scope>
    <source>
        <strain evidence="2 3">WH47</strain>
    </source>
</reference>
<comment type="caution">
    <text evidence="2">The sequence shown here is derived from an EMBL/GenBank/DDBJ whole genome shotgun (WGS) entry which is preliminary data.</text>
</comment>
<dbReference type="EMBL" id="AFAR01000258">
    <property type="protein sequence ID" value="EGF24955.1"/>
    <property type="molecule type" value="Genomic_DNA"/>
</dbReference>
<proteinExistence type="predicted"/>
<dbReference type="PATRIC" id="fig|991778.3.peg.5415"/>
<dbReference type="Proteomes" id="UP000006222">
    <property type="component" value="Unassembled WGS sequence"/>
</dbReference>
<sequence length="50" mass="5589">MIESALRLLLIGVGFLVIHFVLYRVVVRPAVSAYESSSVLDQVNENVLEE</sequence>
<dbReference type="AlphaFoldDB" id="F2AZF9"/>
<organism evidence="2 3">
    <name type="scientific">Rhodopirellula baltica WH47</name>
    <dbReference type="NCBI Taxonomy" id="991778"/>
    <lineage>
        <taxon>Bacteria</taxon>
        <taxon>Pseudomonadati</taxon>
        <taxon>Planctomycetota</taxon>
        <taxon>Planctomycetia</taxon>
        <taxon>Pirellulales</taxon>
        <taxon>Pirellulaceae</taxon>
        <taxon>Rhodopirellula</taxon>
    </lineage>
</organism>
<gene>
    <name evidence="2" type="ORF">RBWH47_03410</name>
</gene>
<keyword evidence="1" id="KW-1133">Transmembrane helix</keyword>
<evidence type="ECO:0000256" key="1">
    <source>
        <dbReference type="SAM" id="Phobius"/>
    </source>
</evidence>
<feature type="transmembrane region" description="Helical" evidence="1">
    <location>
        <begin position="6"/>
        <end position="26"/>
    </location>
</feature>
<keyword evidence="1" id="KW-0472">Membrane</keyword>
<accession>F2AZF9</accession>
<evidence type="ECO:0000313" key="3">
    <source>
        <dbReference type="Proteomes" id="UP000006222"/>
    </source>
</evidence>